<name>A0ABP0NAZ9_9DINO</name>
<dbReference type="InterPro" id="IPR011992">
    <property type="entry name" value="EF-hand-dom_pair"/>
</dbReference>
<feature type="non-terminal residue" evidence="8">
    <location>
        <position position="1"/>
    </location>
</feature>
<keyword evidence="2" id="KW-0479">Metal-binding</keyword>
<evidence type="ECO:0000259" key="7">
    <source>
        <dbReference type="PROSITE" id="PS50222"/>
    </source>
</evidence>
<keyword evidence="3" id="KW-0677">Repeat</keyword>
<evidence type="ECO:0000313" key="8">
    <source>
        <dbReference type="EMBL" id="CAK9060047.1"/>
    </source>
</evidence>
<dbReference type="Pfam" id="PF13499">
    <property type="entry name" value="EF-hand_7"/>
    <property type="match status" value="1"/>
</dbReference>
<dbReference type="PANTHER" id="PTHR23048">
    <property type="entry name" value="MYOSIN LIGHT CHAIN 1, 3"/>
    <property type="match status" value="1"/>
</dbReference>
<comment type="caution">
    <text evidence="8">The sequence shown here is derived from an EMBL/GenBank/DDBJ whole genome shotgun (WGS) entry which is preliminary data.</text>
</comment>
<feature type="domain" description="EF-hand" evidence="7">
    <location>
        <begin position="298"/>
        <end position="333"/>
    </location>
</feature>
<dbReference type="InterPro" id="IPR018247">
    <property type="entry name" value="EF_Hand_1_Ca_BS"/>
</dbReference>
<dbReference type="Gene3D" id="1.10.238.10">
    <property type="entry name" value="EF-hand"/>
    <property type="match status" value="4"/>
</dbReference>
<feature type="domain" description="EF-hand" evidence="7">
    <location>
        <begin position="367"/>
        <end position="402"/>
    </location>
</feature>
<evidence type="ECO:0000256" key="6">
    <source>
        <dbReference type="SAM" id="MobiDB-lite"/>
    </source>
</evidence>
<dbReference type="Pfam" id="PF13833">
    <property type="entry name" value="EF-hand_8"/>
    <property type="match status" value="2"/>
</dbReference>
<evidence type="ECO:0000256" key="4">
    <source>
        <dbReference type="ARBA" id="ARBA00022837"/>
    </source>
</evidence>
<evidence type="ECO:0000256" key="3">
    <source>
        <dbReference type="ARBA" id="ARBA00022737"/>
    </source>
</evidence>
<feature type="compositionally biased region" description="Low complexity" evidence="6">
    <location>
        <begin position="202"/>
        <end position="224"/>
    </location>
</feature>
<proteinExistence type="predicted"/>
<feature type="region of interest" description="Disordered" evidence="6">
    <location>
        <begin position="1"/>
        <end position="34"/>
    </location>
</feature>
<reference evidence="8 9" key="1">
    <citation type="submission" date="2024-02" db="EMBL/GenBank/DDBJ databases">
        <authorList>
            <person name="Chen Y."/>
            <person name="Shah S."/>
            <person name="Dougan E. K."/>
            <person name="Thang M."/>
            <person name="Chan C."/>
        </authorList>
    </citation>
    <scope>NUCLEOTIDE SEQUENCE [LARGE SCALE GENOMIC DNA]</scope>
</reference>
<dbReference type="CDD" id="cd00051">
    <property type="entry name" value="EFh"/>
    <property type="match status" value="1"/>
</dbReference>
<dbReference type="EMBL" id="CAXAMN010021477">
    <property type="protein sequence ID" value="CAK9060047.1"/>
    <property type="molecule type" value="Genomic_DNA"/>
</dbReference>
<sequence length="1062" mass="120269">AWAPPIRHGATRHGEMRKTKSRSPARKVQKSSSLPSLKRTYVAPLQLCSVNIAKHSYSCKDVRLGIVEKAKPRRLPFMHVDRADDGGQIAQKLPSLRKIMNSIARMKLPEPGTSLDRSLQSGSLRSNPLFGGSPPFRGGPRLPIKHKRFSPGSLTKVKLPRSRPSSGRKDKKGGKRAAWGTETEFVEYNEEDSNDSQEEASEQSSDSDSSDSSSSSGSSSFSGSSDEHVEPPPEALRGRSTGMTRRMSAFAMMLPLLDSNNQPVRRASVAEVFLKAIEANKESQIEDNKPGDELDFPWSDEECRSVFIKFDTDTDGEVATEELELMLRYMGCILRKGEVDKLVAEMFSFATVSWEEWMTFLEKYREADEQYLRAEFDAADNDKNGVLDVDELNELLGKMGYVIDSHTVMEAMDTIGCGSKGTVDLRRFEKLREHLRCTEGLARADVRQLRSLYDRIAHTAKVQHRSRKMDIGVGSQQDIAKKLIAEQQEMPVEDVWRVVQYLGYKISYERVQIIAREVDNDASGYISFQELLKLVRRVRDAEREAISTVFEILAEEGIRLQLRDLGHALAELRYYVTEDLIKHILDHLRLKSNQYVTQDETVAFLNALREKDGFTPQERREMEGAFEHQCQVTAQRRFLQQLEEHPHPPKTGSPKTAPASPTTGLQIPVPASPKTTHASPRPPGVNLDAVRADHAVDALRASRVMRWFGFTKPLQQVQTMLDEIDLDARGKLEITEFLKLMQRQFSELRGEQWNLFTMLDNKGNDHVMVSKIPFAVQKLSQYGASIAKAEKAANENHFTLMDTKESVSRSTFQAFFKSFRRLEIDEMRQHACYNASEVLALRECFNKFDKDRSGTVEKRELAKIIAEYFPEATKSKEGRAEMQLILKDVDQDGNGALDFLEFLVLMRRCDDIRDESDIQLEETVAVALGIEADELEGYRSIFAAKANWVALAAEKQTVIIQGVKKVKGHFEIQNVVFSRIQVGELTPADVQSIMSYITEFSDEDVSALNAIVREVHPDHKLLMRFPQFLQVMKRLVDDNVGNINQHCERTLKRASQRGSLLL</sequence>
<keyword evidence="4" id="KW-0106">Calcium</keyword>
<keyword evidence="9" id="KW-1185">Reference proteome</keyword>
<feature type="domain" description="EF-hand" evidence="7">
    <location>
        <begin position="877"/>
        <end position="912"/>
    </location>
</feature>
<feature type="region of interest" description="Disordered" evidence="6">
    <location>
        <begin position="108"/>
        <end position="240"/>
    </location>
</feature>
<gene>
    <name evidence="8" type="ORF">CCMP2556_LOCUS29539</name>
</gene>
<feature type="compositionally biased region" description="Polar residues" evidence="6">
    <location>
        <begin position="115"/>
        <end position="126"/>
    </location>
</feature>
<dbReference type="SUPFAM" id="SSF47473">
    <property type="entry name" value="EF-hand"/>
    <property type="match status" value="3"/>
</dbReference>
<evidence type="ECO:0000256" key="1">
    <source>
        <dbReference type="ARBA" id="ARBA00020786"/>
    </source>
</evidence>
<dbReference type="SMART" id="SM00054">
    <property type="entry name" value="EFh"/>
    <property type="match status" value="6"/>
</dbReference>
<dbReference type="InterPro" id="IPR050230">
    <property type="entry name" value="CALM/Myosin/TropC-like"/>
</dbReference>
<protein>
    <recommendedName>
        <fullName evidence="1">Calmodulin</fullName>
    </recommendedName>
</protein>
<feature type="compositionally biased region" description="Basic residues" evidence="6">
    <location>
        <begin position="19"/>
        <end position="29"/>
    </location>
</feature>
<dbReference type="Proteomes" id="UP001642484">
    <property type="component" value="Unassembled WGS sequence"/>
</dbReference>
<dbReference type="PANTHER" id="PTHR23048:SF0">
    <property type="entry name" value="CALMODULIN LIKE 3"/>
    <property type="match status" value="1"/>
</dbReference>
<evidence type="ECO:0000313" key="9">
    <source>
        <dbReference type="Proteomes" id="UP001642484"/>
    </source>
</evidence>
<feature type="region of interest" description="Disordered" evidence="6">
    <location>
        <begin position="644"/>
        <end position="687"/>
    </location>
</feature>
<feature type="compositionally biased region" description="Low complexity" evidence="6">
    <location>
        <begin position="128"/>
        <end position="142"/>
    </location>
</feature>
<dbReference type="PROSITE" id="PS50222">
    <property type="entry name" value="EF_HAND_2"/>
    <property type="match status" value="6"/>
</dbReference>
<accession>A0ABP0NAZ9</accession>
<organism evidence="8 9">
    <name type="scientific">Durusdinium trenchii</name>
    <dbReference type="NCBI Taxonomy" id="1381693"/>
    <lineage>
        <taxon>Eukaryota</taxon>
        <taxon>Sar</taxon>
        <taxon>Alveolata</taxon>
        <taxon>Dinophyceae</taxon>
        <taxon>Suessiales</taxon>
        <taxon>Symbiodiniaceae</taxon>
        <taxon>Durusdinium</taxon>
    </lineage>
</organism>
<keyword evidence="5" id="KW-0007">Acetylation</keyword>
<feature type="domain" description="EF-hand" evidence="7">
    <location>
        <begin position="506"/>
        <end position="541"/>
    </location>
</feature>
<feature type="domain" description="EF-hand" evidence="7">
    <location>
        <begin position="712"/>
        <end position="747"/>
    </location>
</feature>
<feature type="domain" description="EF-hand" evidence="7">
    <location>
        <begin position="836"/>
        <end position="871"/>
    </location>
</feature>
<dbReference type="InterPro" id="IPR002048">
    <property type="entry name" value="EF_hand_dom"/>
</dbReference>
<evidence type="ECO:0000256" key="2">
    <source>
        <dbReference type="ARBA" id="ARBA00022723"/>
    </source>
</evidence>
<dbReference type="PROSITE" id="PS00018">
    <property type="entry name" value="EF_HAND_1"/>
    <property type="match status" value="5"/>
</dbReference>
<dbReference type="Pfam" id="PF13202">
    <property type="entry name" value="EF-hand_5"/>
    <property type="match status" value="1"/>
</dbReference>
<evidence type="ECO:0000256" key="5">
    <source>
        <dbReference type="ARBA" id="ARBA00022990"/>
    </source>
</evidence>
<feature type="compositionally biased region" description="Acidic residues" evidence="6">
    <location>
        <begin position="184"/>
        <end position="201"/>
    </location>
</feature>